<evidence type="ECO:0000256" key="10">
    <source>
        <dbReference type="SAM" id="Phobius"/>
    </source>
</evidence>
<evidence type="ECO:0000256" key="4">
    <source>
        <dbReference type="ARBA" id="ARBA00022927"/>
    </source>
</evidence>
<comment type="caution">
    <text evidence="12">The sequence shown here is derived from an EMBL/GenBank/DDBJ whole genome shotgun (WGS) entry which is preliminary data.</text>
</comment>
<dbReference type="Proteomes" id="UP000193920">
    <property type="component" value="Unassembled WGS sequence"/>
</dbReference>
<sequence>MEDIDPFNTVKEEVESSIVNLKSLYDQWLKKINSGSSSSTQNNKRELNQLELNMTELIENIDMDITNQQKFNIGQAEIHKRKQFVSYARNTIMNIQKIVQEPRKKLLLQEQNEAMDDVLGTVYNMKEIARTMNNELDDQQGLLQELEEDVDNTSSHLMSAKRRLDKIVDSNDYSSCTLLCIIIALFIIFLIVLAI</sequence>
<comment type="subcellular location">
    <subcellularLocation>
        <location evidence="8">Golgi apparatus</location>
        <location evidence="8">trans-Golgi network membrane</location>
        <topology evidence="8">Single-pass type IV membrane protein</topology>
    </subcellularLocation>
</comment>
<feature type="coiled-coil region" evidence="9">
    <location>
        <begin position="129"/>
        <end position="163"/>
    </location>
</feature>
<dbReference type="GO" id="GO:0006886">
    <property type="term" value="P:intracellular protein transport"/>
    <property type="evidence" value="ECO:0007669"/>
    <property type="project" value="InterPro"/>
</dbReference>
<keyword evidence="5 10" id="KW-1133">Transmembrane helix</keyword>
<feature type="domain" description="T-SNARE coiled-coil homology" evidence="11">
    <location>
        <begin position="105"/>
        <end position="167"/>
    </location>
</feature>
<dbReference type="SUPFAM" id="SSF47661">
    <property type="entry name" value="t-snare proteins"/>
    <property type="match status" value="1"/>
</dbReference>
<feature type="transmembrane region" description="Helical" evidence="10">
    <location>
        <begin position="173"/>
        <end position="194"/>
    </location>
</feature>
<evidence type="ECO:0000256" key="2">
    <source>
        <dbReference type="ARBA" id="ARBA00022448"/>
    </source>
</evidence>
<dbReference type="FunFam" id="1.20.58.90:FF:000004">
    <property type="entry name" value="Syntaxin 10"/>
    <property type="match status" value="1"/>
</dbReference>
<evidence type="ECO:0000256" key="9">
    <source>
        <dbReference type="SAM" id="Coils"/>
    </source>
</evidence>
<dbReference type="Pfam" id="PF09177">
    <property type="entry name" value="STX6_10_61_N"/>
    <property type="match status" value="1"/>
</dbReference>
<dbReference type="Gene3D" id="1.20.58.90">
    <property type="match status" value="1"/>
</dbReference>
<dbReference type="EMBL" id="MCOG01000060">
    <property type="protein sequence ID" value="ORY61138.1"/>
    <property type="molecule type" value="Genomic_DNA"/>
</dbReference>
<keyword evidence="4" id="KW-0653">Protein transport</keyword>
<keyword evidence="7 10" id="KW-0472">Membrane</keyword>
<name>A0A1Y2DPC4_9FUNG</name>
<evidence type="ECO:0000256" key="1">
    <source>
        <dbReference type="ARBA" id="ARBA00009063"/>
    </source>
</evidence>
<dbReference type="PROSITE" id="PS50192">
    <property type="entry name" value="T_SNARE"/>
    <property type="match status" value="1"/>
</dbReference>
<dbReference type="SMART" id="SM00397">
    <property type="entry name" value="t_SNARE"/>
    <property type="match status" value="1"/>
</dbReference>
<evidence type="ECO:0000256" key="7">
    <source>
        <dbReference type="ARBA" id="ARBA00023136"/>
    </source>
</evidence>
<dbReference type="Pfam" id="PF05739">
    <property type="entry name" value="SNARE"/>
    <property type="match status" value="1"/>
</dbReference>
<dbReference type="Gene3D" id="1.20.5.110">
    <property type="match status" value="1"/>
</dbReference>
<dbReference type="PROSITE" id="PS00914">
    <property type="entry name" value="SYNTAXIN"/>
    <property type="match status" value="1"/>
</dbReference>
<keyword evidence="6" id="KW-0333">Golgi apparatus</keyword>
<keyword evidence="9" id="KW-0175">Coiled coil</keyword>
<dbReference type="InterPro" id="IPR010989">
    <property type="entry name" value="SNARE"/>
</dbReference>
<dbReference type="InterPro" id="IPR015260">
    <property type="entry name" value="Syntaxin-6/10/61_N"/>
</dbReference>
<dbReference type="STRING" id="1754190.A0A1Y2DPC4"/>
<evidence type="ECO:0000256" key="3">
    <source>
        <dbReference type="ARBA" id="ARBA00022692"/>
    </source>
</evidence>
<dbReference type="InterPro" id="IPR006012">
    <property type="entry name" value="Syntaxin/epimorphin_CS"/>
</dbReference>
<dbReference type="AlphaFoldDB" id="A0A1Y2DPC4"/>
<evidence type="ECO:0000256" key="8">
    <source>
        <dbReference type="ARBA" id="ARBA00037801"/>
    </source>
</evidence>
<keyword evidence="3 10" id="KW-0812">Transmembrane</keyword>
<evidence type="ECO:0000313" key="12">
    <source>
        <dbReference type="EMBL" id="ORY61138.1"/>
    </source>
</evidence>
<evidence type="ECO:0000313" key="13">
    <source>
        <dbReference type="Proteomes" id="UP000193920"/>
    </source>
</evidence>
<proteinExistence type="inferred from homology"/>
<dbReference type="GO" id="GO:0048193">
    <property type="term" value="P:Golgi vesicle transport"/>
    <property type="evidence" value="ECO:0007669"/>
    <property type="project" value="InterPro"/>
</dbReference>
<keyword evidence="13" id="KW-1185">Reference proteome</keyword>
<evidence type="ECO:0000259" key="11">
    <source>
        <dbReference type="PROSITE" id="PS50192"/>
    </source>
</evidence>
<dbReference type="GO" id="GO:0005802">
    <property type="term" value="C:trans-Golgi network"/>
    <property type="evidence" value="ECO:0007669"/>
    <property type="project" value="UniProtKB-ARBA"/>
</dbReference>
<protein>
    <recommendedName>
        <fullName evidence="11">t-SNARE coiled-coil homology domain-containing protein</fullName>
    </recommendedName>
</protein>
<dbReference type="InterPro" id="IPR000727">
    <property type="entry name" value="T_SNARE_dom"/>
</dbReference>
<dbReference type="GO" id="GO:0031090">
    <property type="term" value="C:organelle membrane"/>
    <property type="evidence" value="ECO:0007669"/>
    <property type="project" value="UniProtKB-ARBA"/>
</dbReference>
<dbReference type="GO" id="GO:0005484">
    <property type="term" value="F:SNAP receptor activity"/>
    <property type="evidence" value="ECO:0007669"/>
    <property type="project" value="InterPro"/>
</dbReference>
<reference evidence="12 13" key="1">
    <citation type="submission" date="2016-08" db="EMBL/GenBank/DDBJ databases">
        <title>A Parts List for Fungal Cellulosomes Revealed by Comparative Genomics.</title>
        <authorList>
            <consortium name="DOE Joint Genome Institute"/>
            <person name="Haitjema C.H."/>
            <person name="Gilmore S.P."/>
            <person name="Henske J.K."/>
            <person name="Solomon K.V."/>
            <person name="De Groot R."/>
            <person name="Kuo A."/>
            <person name="Mondo S.J."/>
            <person name="Salamov A.A."/>
            <person name="Labutti K."/>
            <person name="Zhao Z."/>
            <person name="Chiniquy J."/>
            <person name="Barry K."/>
            <person name="Brewer H.M."/>
            <person name="Purvine S.O."/>
            <person name="Wright A.T."/>
            <person name="Boxma B."/>
            <person name="Van Alen T."/>
            <person name="Hackstein J.H."/>
            <person name="Baker S.E."/>
            <person name="Grigoriev I.V."/>
            <person name="O'Malley M.A."/>
        </authorList>
    </citation>
    <scope>NUCLEOTIDE SEQUENCE [LARGE SCALE GENOMIC DNA]</scope>
    <source>
        <strain evidence="12 13">G1</strain>
    </source>
</reference>
<dbReference type="SUPFAM" id="SSF58038">
    <property type="entry name" value="SNARE fusion complex"/>
    <property type="match status" value="1"/>
</dbReference>
<evidence type="ECO:0000256" key="5">
    <source>
        <dbReference type="ARBA" id="ARBA00022989"/>
    </source>
</evidence>
<evidence type="ECO:0000256" key="6">
    <source>
        <dbReference type="ARBA" id="ARBA00023034"/>
    </source>
</evidence>
<accession>A0A1Y2DPC4</accession>
<keyword evidence="2" id="KW-0813">Transport</keyword>
<dbReference type="OrthoDB" id="546861at2759"/>
<organism evidence="12 13">
    <name type="scientific">Neocallimastix californiae</name>
    <dbReference type="NCBI Taxonomy" id="1754190"/>
    <lineage>
        <taxon>Eukaryota</taxon>
        <taxon>Fungi</taxon>
        <taxon>Fungi incertae sedis</taxon>
        <taxon>Chytridiomycota</taxon>
        <taxon>Chytridiomycota incertae sedis</taxon>
        <taxon>Neocallimastigomycetes</taxon>
        <taxon>Neocallimastigales</taxon>
        <taxon>Neocallimastigaceae</taxon>
        <taxon>Neocallimastix</taxon>
    </lineage>
</organism>
<gene>
    <name evidence="12" type="ORF">LY90DRAFT_505702</name>
</gene>
<comment type="similarity">
    <text evidence="1">Belongs to the syntaxin family.</text>
</comment>